<dbReference type="SUPFAM" id="SSF55729">
    <property type="entry name" value="Acyl-CoA N-acyltransferases (Nat)"/>
    <property type="match status" value="1"/>
</dbReference>
<name>A0A5J4QR86_9ZZZZ</name>
<evidence type="ECO:0000313" key="1">
    <source>
        <dbReference type="EMBL" id="KAA6323618.1"/>
    </source>
</evidence>
<dbReference type="Gene3D" id="3.40.630.30">
    <property type="match status" value="1"/>
</dbReference>
<sequence length="184" mass="21878">MGKLSDDFKLEKYGLHVRLVNEDDAAFIVELRTDYKLGKYINATENNIEKQKEWIREYKKREKEGRDYYFIFFSDGKFCGVNRIYNITIDSFTTGSWVFSSEAPIGSSILANIITREIAYKLFSCKKHLFDVKRANTNVNRYHATFKSTLLYQDELTNYYICSEENFEKYKNIHLRMFAQKIEI</sequence>
<dbReference type="EMBL" id="SNRY01002764">
    <property type="protein sequence ID" value="KAA6323618.1"/>
    <property type="molecule type" value="Genomic_DNA"/>
</dbReference>
<gene>
    <name evidence="1" type="ORF">EZS27_026962</name>
</gene>
<organism evidence="1">
    <name type="scientific">termite gut metagenome</name>
    <dbReference type="NCBI Taxonomy" id="433724"/>
    <lineage>
        <taxon>unclassified sequences</taxon>
        <taxon>metagenomes</taxon>
        <taxon>organismal metagenomes</taxon>
    </lineage>
</organism>
<protein>
    <recommendedName>
        <fullName evidence="2">N-acetyltransferase domain-containing protein</fullName>
    </recommendedName>
</protein>
<reference evidence="1" key="1">
    <citation type="submission" date="2019-03" db="EMBL/GenBank/DDBJ databases">
        <title>Single cell metagenomics reveals metabolic interactions within the superorganism composed of flagellate Streblomastix strix and complex community of Bacteroidetes bacteria on its surface.</title>
        <authorList>
            <person name="Treitli S.C."/>
            <person name="Kolisko M."/>
            <person name="Husnik F."/>
            <person name="Keeling P."/>
            <person name="Hampl V."/>
        </authorList>
    </citation>
    <scope>NUCLEOTIDE SEQUENCE</scope>
    <source>
        <strain evidence="1">STM</strain>
    </source>
</reference>
<accession>A0A5J4QR86</accession>
<dbReference type="InterPro" id="IPR016181">
    <property type="entry name" value="Acyl_CoA_acyltransferase"/>
</dbReference>
<dbReference type="AlphaFoldDB" id="A0A5J4QR86"/>
<evidence type="ECO:0008006" key="2">
    <source>
        <dbReference type="Google" id="ProtNLM"/>
    </source>
</evidence>
<comment type="caution">
    <text evidence="1">The sequence shown here is derived from an EMBL/GenBank/DDBJ whole genome shotgun (WGS) entry which is preliminary data.</text>
</comment>
<proteinExistence type="predicted"/>